<dbReference type="RefSeq" id="WP_195489177.1">
    <property type="nucleotide sequence ID" value="NZ_BQNZ01000001.1"/>
</dbReference>
<protein>
    <submittedName>
        <fullName evidence="1">Uncharacterized protein</fullName>
    </submittedName>
</protein>
<evidence type="ECO:0000313" key="2">
    <source>
        <dbReference type="Proteomes" id="UP001055114"/>
    </source>
</evidence>
<evidence type="ECO:0000313" key="1">
    <source>
        <dbReference type="EMBL" id="GKH70218.1"/>
    </source>
</evidence>
<gene>
    <name evidence="1" type="ORF">CE91St3_00810</name>
</gene>
<dbReference type="Proteomes" id="UP001055114">
    <property type="component" value="Unassembled WGS sequence"/>
</dbReference>
<name>A0AA37K6W9_9BACT</name>
<dbReference type="EMBL" id="BQNZ01000001">
    <property type="protein sequence ID" value="GKH70218.1"/>
    <property type="molecule type" value="Genomic_DNA"/>
</dbReference>
<accession>A0AA37K6W9</accession>
<sequence>MELKGCSYARRVTEVNAIYDEYAKTGLSNREIWRRYIYPIYSISEKTFYNYINAAAKPAVIEKGRELQLTLFG</sequence>
<dbReference type="AlphaFoldDB" id="A0AA37K6W9"/>
<comment type="caution">
    <text evidence="1">The sequence shown here is derived from an EMBL/GenBank/DDBJ whole genome shotgun (WGS) entry which is preliminary data.</text>
</comment>
<organism evidence="1 2">
    <name type="scientific">Parabacteroides merdae</name>
    <dbReference type="NCBI Taxonomy" id="46503"/>
    <lineage>
        <taxon>Bacteria</taxon>
        <taxon>Pseudomonadati</taxon>
        <taxon>Bacteroidota</taxon>
        <taxon>Bacteroidia</taxon>
        <taxon>Bacteroidales</taxon>
        <taxon>Tannerellaceae</taxon>
        <taxon>Parabacteroides</taxon>
    </lineage>
</organism>
<proteinExistence type="predicted"/>
<reference evidence="1" key="1">
    <citation type="submission" date="2022-01" db="EMBL/GenBank/DDBJ databases">
        <title>Novel bile acid biosynthetic pathways are enriched in the microbiome of centenarians.</title>
        <authorList>
            <person name="Sato Y."/>
            <person name="Atarashi K."/>
            <person name="Plichta R.D."/>
            <person name="Arai Y."/>
            <person name="Sasajima S."/>
            <person name="Kearney M.S."/>
            <person name="Suda W."/>
            <person name="Takeshita K."/>
            <person name="Sasaki T."/>
            <person name="Okamoto S."/>
            <person name="Skelly N.A."/>
            <person name="Okamura Y."/>
            <person name="Vlamakis H."/>
            <person name="Li Y."/>
            <person name="Tanoue T."/>
            <person name="Takei H."/>
            <person name="Nittono H."/>
            <person name="Narushima S."/>
            <person name="Irie J."/>
            <person name="Itoh H."/>
            <person name="Moriya K."/>
            <person name="Sugiura Y."/>
            <person name="Suematsu M."/>
            <person name="Moritoki N."/>
            <person name="Shibata S."/>
            <person name="Littman R.D."/>
            <person name="Fischbach A.M."/>
            <person name="Uwamino Y."/>
            <person name="Inoue T."/>
            <person name="Honda A."/>
            <person name="Hattori M."/>
            <person name="Murai T."/>
            <person name="Xavier J.R."/>
            <person name="Hirose N."/>
            <person name="Honda K."/>
        </authorList>
    </citation>
    <scope>NUCLEOTIDE SEQUENCE</scope>
    <source>
        <strain evidence="1">CE91-St3</strain>
    </source>
</reference>